<keyword evidence="1" id="KW-0413">Isomerase</keyword>
<dbReference type="GO" id="GO:0004640">
    <property type="term" value="F:phosphoribosylanthranilate isomerase activity"/>
    <property type="evidence" value="ECO:0007669"/>
    <property type="project" value="UniProtKB-EC"/>
</dbReference>
<evidence type="ECO:0000313" key="1">
    <source>
        <dbReference type="EMBL" id="CYV41391.1"/>
    </source>
</evidence>
<dbReference type="EMBL" id="FIIC01000002">
    <property type="protein sequence ID" value="CYV41391.1"/>
    <property type="molecule type" value="Genomic_DNA"/>
</dbReference>
<accession>A0A116MDB2</accession>
<protein>
    <submittedName>
        <fullName evidence="1">N-(5'-phosphoribosyl)anthranilate isomerase</fullName>
        <ecNumber evidence="1">5.3.1.24</ecNumber>
    </submittedName>
</protein>
<dbReference type="RefSeq" id="WP_044679067.1">
    <property type="nucleotide sequence ID" value="NZ_CEDF01000080.1"/>
</dbReference>
<dbReference type="InterPro" id="IPR043519">
    <property type="entry name" value="NT_sf"/>
</dbReference>
<proteinExistence type="predicted"/>
<sequence length="163" mass="18915">MSILFDEFSSICLYLNKIGIVPTLMGSLGLEFISKEDWKPSDIDIHVQGDPRGWEAPDELRIYDWDKIMMVMEKLGYDLVDIHEHEFQKNGVSVEYGSIDSLYDFAGIAESDIELIQLNEIKFRVPSLKQFLQIYKASSKDSYRNDNNNNKDFKKIGWLNSHI</sequence>
<evidence type="ECO:0000313" key="2">
    <source>
        <dbReference type="Proteomes" id="UP000075193"/>
    </source>
</evidence>
<reference evidence="1 2" key="1">
    <citation type="submission" date="2016-02" db="EMBL/GenBank/DDBJ databases">
        <authorList>
            <consortium name="Pathogen Informatics"/>
        </authorList>
    </citation>
    <scope>NUCLEOTIDE SEQUENCE [LARGE SCALE GENOMIC DNA]</scope>
    <source>
        <strain evidence="1 2">LSS79</strain>
    </source>
</reference>
<dbReference type="SUPFAM" id="SSF81301">
    <property type="entry name" value="Nucleotidyltransferase"/>
    <property type="match status" value="1"/>
</dbReference>
<name>A0A116MDB2_STRSU</name>
<dbReference type="AlphaFoldDB" id="A0A116MDB2"/>
<organism evidence="1 2">
    <name type="scientific">Streptococcus suis</name>
    <dbReference type="NCBI Taxonomy" id="1307"/>
    <lineage>
        <taxon>Bacteria</taxon>
        <taxon>Bacillati</taxon>
        <taxon>Bacillota</taxon>
        <taxon>Bacilli</taxon>
        <taxon>Lactobacillales</taxon>
        <taxon>Streptococcaceae</taxon>
        <taxon>Streptococcus</taxon>
    </lineage>
</organism>
<dbReference type="EC" id="5.3.1.24" evidence="1"/>
<gene>
    <name evidence="1" type="ORF">ERS132441_00241</name>
</gene>
<dbReference type="Proteomes" id="UP000075193">
    <property type="component" value="Unassembled WGS sequence"/>
</dbReference>